<sequence length="923" mass="105028">MACRPQNELSPKHLSDFLADRRAAHPSTGLSWRPVIERLIVCGLLDKDFAKEVVTAPQKKLSRADNKKYHYLVLRNNQAARLSGINDEDITVYEKIAPPKTFFIGEYSSVYGRRTEFSPASLNENSLWRSSQLDFVSVENCEKSTSKYRAQSLQLLNFYLFDYLPWFFENHDSVFEYPSTPSTFLPHVFVTKSVVMDNLIDGDDSKKVYPCSFGLFLQKVIESNKTLKEPGNTVREALAVSRRYFDFIITRYAHVDGLDVSVNPLALSKKYLGKRRSKTAKATFPIIYWIQFRMFMKEYTKATLVKSARIILAELEGERGVDGVDDEARRLKRKLEEFLKLPGFEHLKNTNQLSLDASSPVNVNVNIALNDKFKFNIQDVEIPGDYPRVKTILLPGSLKKIDIPNYMNALIICVQSYAGQRSSNAGWIDTDNFDEHYAFTNQGNGSGVVPLRIATDKVNPNGLESQIREEVMWMLQFARELRSCNQDPSYTNPIPYQSNPKSPKGYFKPLLQLTPQNKDIHTNMAMFLIPFEDMLCENKVEFDTMLMWTPHRSSPQTHVVQRDKGEVSDDSEFKIFYPESGSIPDVNQAIPFTALRPKTLITPHSLRAQLAKVINLMTDDKELVRLYTGQTDTVIDYYTKPTSKDEVEIKELASDADNVANILEGQINKEDLESSIENRGYIPGFSMDPTALKMLHEKGGVGIALNYTHICPHDNSCPQEIVETIGRHNCYKCPRACMCTHHRVAIGVKIRQLADELSCIHQMLKDNLSDQEKLELHSRLEELYCQISHWKVRKDFIDANPEKFVVGDNAVAEYGKIQMDSFAKDIWARMVEANGAPSLQSHKLKMMAAKVSMTLKANMNRNKPLLGHSKLDEIDLNPVKNVVSQLNMLASLRNVPPEALLETAQHELAKLEENLACELRLVE</sequence>
<dbReference type="AlphaFoldDB" id="A0AA37TVW3"/>
<accession>A0AA37TVW3</accession>
<dbReference type="EMBL" id="BSPO01000003">
    <property type="protein sequence ID" value="GLS83740.1"/>
    <property type="molecule type" value="Genomic_DNA"/>
</dbReference>
<gene>
    <name evidence="1" type="ORF">GCM10007894_17170</name>
</gene>
<evidence type="ECO:0000313" key="2">
    <source>
        <dbReference type="Proteomes" id="UP001157439"/>
    </source>
</evidence>
<dbReference type="Proteomes" id="UP001157439">
    <property type="component" value="Unassembled WGS sequence"/>
</dbReference>
<keyword evidence="2" id="KW-1185">Reference proteome</keyword>
<comment type="caution">
    <text evidence="1">The sequence shown here is derived from an EMBL/GenBank/DDBJ whole genome shotgun (WGS) entry which is preliminary data.</text>
</comment>
<name>A0AA37TVW3_9GAMM</name>
<dbReference type="RefSeq" id="WP_095500519.1">
    <property type="nucleotide sequence ID" value="NZ_BSPO01000003.1"/>
</dbReference>
<evidence type="ECO:0000313" key="1">
    <source>
        <dbReference type="EMBL" id="GLS83740.1"/>
    </source>
</evidence>
<proteinExistence type="predicted"/>
<organism evidence="1 2">
    <name type="scientific">Paraferrimonas haliotis</name>
    <dbReference type="NCBI Taxonomy" id="2013866"/>
    <lineage>
        <taxon>Bacteria</taxon>
        <taxon>Pseudomonadati</taxon>
        <taxon>Pseudomonadota</taxon>
        <taxon>Gammaproteobacteria</taxon>
        <taxon>Alteromonadales</taxon>
        <taxon>Ferrimonadaceae</taxon>
        <taxon>Paraferrimonas</taxon>
    </lineage>
</organism>
<protein>
    <submittedName>
        <fullName evidence="1">Uncharacterized protein</fullName>
    </submittedName>
</protein>
<reference evidence="1 2" key="1">
    <citation type="journal article" date="2014" name="Int. J. Syst. Evol. Microbiol.">
        <title>Complete genome sequence of Corynebacterium casei LMG S-19264T (=DSM 44701T), isolated from a smear-ripened cheese.</title>
        <authorList>
            <consortium name="US DOE Joint Genome Institute (JGI-PGF)"/>
            <person name="Walter F."/>
            <person name="Albersmeier A."/>
            <person name="Kalinowski J."/>
            <person name="Ruckert C."/>
        </authorList>
    </citation>
    <scope>NUCLEOTIDE SEQUENCE [LARGE SCALE GENOMIC DNA]</scope>
    <source>
        <strain evidence="1 2">NBRC 112785</strain>
    </source>
</reference>